<evidence type="ECO:0000256" key="1">
    <source>
        <dbReference type="SAM" id="Coils"/>
    </source>
</evidence>
<feature type="coiled-coil region" evidence="1">
    <location>
        <begin position="54"/>
        <end position="163"/>
    </location>
</feature>
<name>A0A9N9FKQ5_9GLOM</name>
<sequence length="263" mass="31085">MANLFRRNTTTSAPKKDEEFSDYATIISHENDPRKLKEYIGRLYKAFKDKSRSLRSAYSKLDNLNAEILQEKTRLNDIEDENKSLRDQMQELANQVVSKEEQFSEWQTKIVEHTEQERELYEEENEVQCARYEHRITELEEALQAANDELARLTARVRELIDAASEDSRSSFSYDSRVSEQTKTLADGEKHELTQQIIEITQRRMSLQTEVSLLEEENHELRAQHREIQRENITLRRENEELKQQIGKRAFMKSLESVNLDDD</sequence>
<protein>
    <submittedName>
        <fullName evidence="2">10553_t:CDS:1</fullName>
    </submittedName>
</protein>
<organism evidence="2 3">
    <name type="scientific">Paraglomus brasilianum</name>
    <dbReference type="NCBI Taxonomy" id="144538"/>
    <lineage>
        <taxon>Eukaryota</taxon>
        <taxon>Fungi</taxon>
        <taxon>Fungi incertae sedis</taxon>
        <taxon>Mucoromycota</taxon>
        <taxon>Glomeromycotina</taxon>
        <taxon>Glomeromycetes</taxon>
        <taxon>Paraglomerales</taxon>
        <taxon>Paraglomeraceae</taxon>
        <taxon>Paraglomus</taxon>
    </lineage>
</organism>
<feature type="coiled-coil region" evidence="1">
    <location>
        <begin position="190"/>
        <end position="245"/>
    </location>
</feature>
<gene>
    <name evidence="2" type="ORF">PBRASI_LOCUS4691</name>
</gene>
<dbReference type="EMBL" id="CAJVPI010000502">
    <property type="protein sequence ID" value="CAG8543103.1"/>
    <property type="molecule type" value="Genomic_DNA"/>
</dbReference>
<reference evidence="2" key="1">
    <citation type="submission" date="2021-06" db="EMBL/GenBank/DDBJ databases">
        <authorList>
            <person name="Kallberg Y."/>
            <person name="Tangrot J."/>
            <person name="Rosling A."/>
        </authorList>
    </citation>
    <scope>NUCLEOTIDE SEQUENCE</scope>
    <source>
        <strain evidence="2">BR232B</strain>
    </source>
</reference>
<keyword evidence="1" id="KW-0175">Coiled coil</keyword>
<comment type="caution">
    <text evidence="2">The sequence shown here is derived from an EMBL/GenBank/DDBJ whole genome shotgun (WGS) entry which is preliminary data.</text>
</comment>
<accession>A0A9N9FKQ5</accession>
<keyword evidence="3" id="KW-1185">Reference proteome</keyword>
<dbReference type="OrthoDB" id="2398825at2759"/>
<dbReference type="Gene3D" id="1.10.287.1490">
    <property type="match status" value="1"/>
</dbReference>
<dbReference type="Proteomes" id="UP000789739">
    <property type="component" value="Unassembled WGS sequence"/>
</dbReference>
<evidence type="ECO:0000313" key="2">
    <source>
        <dbReference type="EMBL" id="CAG8543103.1"/>
    </source>
</evidence>
<dbReference type="AlphaFoldDB" id="A0A9N9FKQ5"/>
<proteinExistence type="predicted"/>
<evidence type="ECO:0000313" key="3">
    <source>
        <dbReference type="Proteomes" id="UP000789739"/>
    </source>
</evidence>